<dbReference type="Proteomes" id="UP001595947">
    <property type="component" value="Unassembled WGS sequence"/>
</dbReference>
<comment type="caution">
    <text evidence="1">The sequence shown here is derived from an EMBL/GenBank/DDBJ whole genome shotgun (WGS) entry which is preliminary data.</text>
</comment>
<reference evidence="2" key="1">
    <citation type="journal article" date="2019" name="Int. J. Syst. Evol. Microbiol.">
        <title>The Global Catalogue of Microorganisms (GCM) 10K type strain sequencing project: providing services to taxonomists for standard genome sequencing and annotation.</title>
        <authorList>
            <consortium name="The Broad Institute Genomics Platform"/>
            <consortium name="The Broad Institute Genome Sequencing Center for Infectious Disease"/>
            <person name="Wu L."/>
            <person name="Ma J."/>
        </authorList>
    </citation>
    <scope>NUCLEOTIDE SEQUENCE [LARGE SCALE GENOMIC DNA]</scope>
    <source>
        <strain evidence="2">CGMCC 4.7093</strain>
    </source>
</reference>
<dbReference type="RefSeq" id="WP_378036635.1">
    <property type="nucleotide sequence ID" value="NZ_JBHSIV010000012.1"/>
</dbReference>
<dbReference type="EMBL" id="JBHSIV010000012">
    <property type="protein sequence ID" value="MFC5063289.1"/>
    <property type="molecule type" value="Genomic_DNA"/>
</dbReference>
<evidence type="ECO:0000313" key="2">
    <source>
        <dbReference type="Proteomes" id="UP001595947"/>
    </source>
</evidence>
<organism evidence="1 2">
    <name type="scientific">Actinomycetospora atypica</name>
    <dbReference type="NCBI Taxonomy" id="1290095"/>
    <lineage>
        <taxon>Bacteria</taxon>
        <taxon>Bacillati</taxon>
        <taxon>Actinomycetota</taxon>
        <taxon>Actinomycetes</taxon>
        <taxon>Pseudonocardiales</taxon>
        <taxon>Pseudonocardiaceae</taxon>
        <taxon>Actinomycetospora</taxon>
    </lineage>
</organism>
<proteinExistence type="predicted"/>
<protein>
    <submittedName>
        <fullName evidence="1">Uncharacterized protein</fullName>
    </submittedName>
</protein>
<keyword evidence="2" id="KW-1185">Reference proteome</keyword>
<evidence type="ECO:0000313" key="1">
    <source>
        <dbReference type="EMBL" id="MFC5063289.1"/>
    </source>
</evidence>
<gene>
    <name evidence="1" type="ORF">ACFPBZ_13800</name>
</gene>
<accession>A0ABV9YM92</accession>
<name>A0ABV9YM92_9PSEU</name>
<sequence length="211" mass="22750">MTNHVPVTPTGEYADIEVSDQHVALAALADPRARGEAVARVLAAPEEHSPPVLMAMAAVVFGEGHAAQRSWTIGAGHGETGAFWFYAAQLRARIDANRCTDPTAAAACGVLTETYGPPINRWAFHEPGLLPGLIDRVAQWDAATASVYDPRWIALHGMGAFTGTDGPLTRPAAQWPSIAALTRREFVEGVHELYDDDGRLRTELFGRPRDT</sequence>